<dbReference type="Gene3D" id="2.60.40.10">
    <property type="entry name" value="Immunoglobulins"/>
    <property type="match status" value="8"/>
</dbReference>
<reference evidence="5 6" key="1">
    <citation type="submission" date="2019-07" db="EMBL/GenBank/DDBJ databases">
        <title>Shewanella sp. YLB-06 whole genomic sequence.</title>
        <authorList>
            <person name="Yu L."/>
        </authorList>
    </citation>
    <scope>NUCLEOTIDE SEQUENCE [LARGE SCALE GENOMIC DNA]</scope>
    <source>
        <strain evidence="5 6">YLB-06</strain>
    </source>
</reference>
<evidence type="ECO:0000313" key="6">
    <source>
        <dbReference type="Proteomes" id="UP000315947"/>
    </source>
</evidence>
<dbReference type="CDD" id="cd00198">
    <property type="entry name" value="vWFA"/>
    <property type="match status" value="1"/>
</dbReference>
<dbReference type="NCBIfam" id="TIGR01965">
    <property type="entry name" value="VCBS_repeat"/>
    <property type="match status" value="9"/>
</dbReference>
<dbReference type="InterPro" id="IPR001343">
    <property type="entry name" value="Hemolysn_Ca-bd"/>
</dbReference>
<dbReference type="InterPro" id="IPR018511">
    <property type="entry name" value="Hemolysin-typ_Ca-bd_CS"/>
</dbReference>
<feature type="domain" description="Cadherin" evidence="4">
    <location>
        <begin position="51"/>
        <end position="155"/>
    </location>
</feature>
<feature type="domain" description="Cadherin" evidence="4">
    <location>
        <begin position="167"/>
        <end position="271"/>
    </location>
</feature>
<dbReference type="InterPro" id="IPR036465">
    <property type="entry name" value="vWFA_dom_sf"/>
</dbReference>
<dbReference type="InterPro" id="IPR002035">
    <property type="entry name" value="VWF_A"/>
</dbReference>
<evidence type="ECO:0000259" key="3">
    <source>
        <dbReference type="PROSITE" id="PS50234"/>
    </source>
</evidence>
<keyword evidence="6" id="KW-1185">Reference proteome</keyword>
<dbReference type="PROSITE" id="PS50234">
    <property type="entry name" value="VWFA"/>
    <property type="match status" value="1"/>
</dbReference>
<dbReference type="InterPro" id="IPR011049">
    <property type="entry name" value="Serralysin-like_metalloprot_C"/>
</dbReference>
<accession>A0ABX5X3V2</accession>
<protein>
    <submittedName>
        <fullName evidence="5">Type I secretion C-terminal target domain-containing protein</fullName>
    </submittedName>
</protein>
<dbReference type="Pfam" id="PF00092">
    <property type="entry name" value="VWA"/>
    <property type="match status" value="1"/>
</dbReference>
<feature type="domain" description="VWFA" evidence="3">
    <location>
        <begin position="1882"/>
        <end position="2002"/>
    </location>
</feature>
<dbReference type="Pfam" id="PF00353">
    <property type="entry name" value="HemolysinCabind"/>
    <property type="match status" value="3"/>
</dbReference>
<dbReference type="Gene3D" id="2.150.10.10">
    <property type="entry name" value="Serralysin-like metalloprotease, C-terminal"/>
    <property type="match status" value="2"/>
</dbReference>
<feature type="domain" description="Cadherin" evidence="4">
    <location>
        <begin position="863"/>
        <end position="967"/>
    </location>
</feature>
<dbReference type="PROSITE" id="PS50268">
    <property type="entry name" value="CADHERIN_2"/>
    <property type="match status" value="8"/>
</dbReference>
<dbReference type="InterPro" id="IPR010221">
    <property type="entry name" value="VCBS_dom"/>
</dbReference>
<feature type="domain" description="Cadherin" evidence="4">
    <location>
        <begin position="515"/>
        <end position="619"/>
    </location>
</feature>
<feature type="region of interest" description="Disordered" evidence="2">
    <location>
        <begin position="2388"/>
        <end position="2411"/>
    </location>
</feature>
<dbReference type="PRINTS" id="PR00313">
    <property type="entry name" value="CABNDNGRPT"/>
</dbReference>
<dbReference type="InterPro" id="IPR013783">
    <property type="entry name" value="Ig-like_fold"/>
</dbReference>
<dbReference type="SMART" id="SM00327">
    <property type="entry name" value="VWA"/>
    <property type="match status" value="1"/>
</dbReference>
<evidence type="ECO:0000256" key="1">
    <source>
        <dbReference type="ARBA" id="ARBA00022837"/>
    </source>
</evidence>
<feature type="domain" description="Cadherin" evidence="4">
    <location>
        <begin position="747"/>
        <end position="851"/>
    </location>
</feature>
<sequence length="2411" mass="249181">MQSLTDGQTLTRTITVTSADGTASHNVIITIVGANDPADITVGQGDSDAGTVTEDGATDTDAVTVEMVSGSLTVTDVDTGEAVFQVQSDVADGNYGSFSIDADGNWSYTLNNDHADVQSLTDGQTLTRTITVTSADGTASHNVIITIVGANDPADITVGQGDSDAGTVTEDGATDTDAVTVEMVSGSLTVTDVDTGEAVFQVQSDVADGNYGSFSIDADGNWSYTLNNDHADVQSLTDGQTLTRTITVTSADGTASHNVIITIVGANDPADITVGQGDSDAGTVTEDGATDTDAVTVEMVSGSLTVTDVDTGEAVFQVQSDVADGNYGSFSIDADGNWSYTLNNDHADVQSLTDGQTLTRTITVTSADGTASHNVIITIVGANDPADITVGQGDSDAGTVTEDGATDTDAVTVEMVSGSLTVTDVDTGEAVFQVQSDVADGNYGSFSIDADGNWSYTLNNDHADVQSLTDGQTLTRTITVTSADGTASHNVIITIVGANDPADITVGQGDSDAGTVTEDGLTDSDVDTVEMVSGSLTVTDVDTGEAVFQVQSDVADGNYGSFSIDADGNWTYTLNNDHADVQSLTDGQTLTRTITVTSADGTASHNVIITIVGANDPADITVGQGDSDAGTVTEDGATDTDAVTVEMVSGSLTVTDVDTGEAVFQVQSDVADGNYGSFSIDADGNWTYTLNNDHADVQSLTDGQTLTRTITVTSADGTASHNVIITIVGANDPADITVGQGDSDAGTVTEDGATDTDVDTVESVSGSLTVTDVDSGEAVFQVQTDVADGNYGSFSIDADGNWTYTLNNDHADVQSLTDGQTLTRTITVTSADGTASHNVIITIVGANDPADITVGQGDSDAGTVTEDGATDTDAVTVEMVSGSLTVTDVDSGEAVFQVQSDVADGNYGSFSIDADGNWSYTLNNSHADVQSLTDGQTLTRTITVTSADGTASHNVIITIVGANDPADITTTTNARVSEEGLTDGLVDDTGDTDTTNAIAASGIISIEDVDGDTLTVALSGPTSPLTSGGITVQWSWDAGSQTLTGFIGTSGENSYLEVMSVVLTAPAGNTPGDWGYDVTLLAPVDHTNATSEDNISLDFGISVDDGNGSITNGNFTVTIEDDAPEITDSAAEVVTDIDIPDSLIGEFSLTGQSGNSSSIDFDGFTITARGFTSSTDSTLIDASVNSTSNGIGVNSVGSPYHNISNEVDFRKFADGSEASEEIIITLDPGTVAYGVNIEFANMFGGELEVGVVEFYRDGQLIATQTFSSDASDGNYAAVFEVLQGGFDQLVIKSTDNGFNAAHGDNSDITIKSIEFLGTDAQAIGYASGEVDTHWGADGFGSLVFTGSDENALLTASGETILMTQSDNTMLGQTASGELIFKVEFTPATGQWEFYQYQAMQSPSDSQIDFNVVATDGDGDSVTGHFAITPHVDAAPITIDGSVQGTEDTALILQWSDFNVSDTDTAKANLSIRTTNLPNAANGSLQYLNNGSWEAVAVGMLLSSAMFDAGQVRFVPNDDQADGNQGSIGNRGDALAEFDYVATDGTTDSNASTVTINITADADAPVLSASAGDLVWIDKTPMDTSVPASVQVNDVVFGTNIEAVLAGQHAVSGNENSFIEGSENAQNSLSGGTGNDILIGGAQADSLHGNAGDDIFIGGGQNDSIYGGSGTDTAIYSGNFADYTITNHFDHSVTPYLLINDSRGVDASSVNTTNLDAGDHLYQVERLIFADSVYVVGPDGSLTQVQLKEIPLDIDVALTDNDGSETLSEVTISGVPNGVYLSAGVNNGNGSWTLTTAELNDLKLQVEEDYAGDLEFALTVSVTSTEFSNNDSETSSVPLNISLRDYAQDNGSYGDDNITGTENHDVIVSDSTGIQVVEGENYNIAFILDSSGSMGSSNVNTAKAQLLEVFNTLKASAAGAHAGVVNILLVDFDTGTKVNVSVDLSDSNAISNLEGALDTIYSGGRTNYEAAFEVVTEWFNNGEAASNDGTNLTYFITDGETNNYVVDTSPDNVWVYNPSGSQNDKHLSDLLSDYVPGQELVHAGKVIVDEYGNVNYWYKDGSQWKSSLQGALKEDANGNYVVSLITNGSDAEAEAQALAAFSVLNTVSEVEAIGIGSGIDLDDLIPYDSDGQAHANINASDLANIILGSEQTLIQGDDTVDAAAGNDIIFGDLVKFDNIEGQGYTALQKYVAQETSQNLADVSVQDVHEFVTANPGVFDVSRTDDGADTIYGGEGNDLLFGQGGNDVLIGGLGDDILIGGLGDDTLTGGTNTNDIGADTFVWSAGSTGTDHITDFNLGEDKLDLSDLLQGENAGNLGQYLHFTVNNGTTTIEIDANHDGNVDQLIVLDGVDLSTAYGATDEAIINGLLGNNGDGALIIDNQASASSSSTAFAYNSGSESNSQQDEQIQHLIP</sequence>
<keyword evidence="1" id="KW-0106">Calcium</keyword>
<feature type="domain" description="Cadherin" evidence="4">
    <location>
        <begin position="283"/>
        <end position="387"/>
    </location>
</feature>
<evidence type="ECO:0000313" key="5">
    <source>
        <dbReference type="EMBL" id="QDO85949.1"/>
    </source>
</evidence>
<dbReference type="Gene3D" id="3.40.50.410">
    <property type="entry name" value="von Willebrand factor, type A domain"/>
    <property type="match status" value="1"/>
</dbReference>
<name>A0ABX5X3V2_9GAMM</name>
<dbReference type="EMBL" id="CP041614">
    <property type="protein sequence ID" value="QDO85949.1"/>
    <property type="molecule type" value="Genomic_DNA"/>
</dbReference>
<gene>
    <name evidence="5" type="ORF">FM037_25180</name>
</gene>
<proteinExistence type="predicted"/>
<dbReference type="SUPFAM" id="SSF51120">
    <property type="entry name" value="beta-Roll"/>
    <property type="match status" value="2"/>
</dbReference>
<dbReference type="NCBIfam" id="TIGR03661">
    <property type="entry name" value="T1SS_VCA0849"/>
    <property type="match status" value="1"/>
</dbReference>
<evidence type="ECO:0000259" key="4">
    <source>
        <dbReference type="PROSITE" id="PS50268"/>
    </source>
</evidence>
<dbReference type="Proteomes" id="UP000315947">
    <property type="component" value="Chromosome"/>
</dbReference>
<feature type="domain" description="Cadherin" evidence="4">
    <location>
        <begin position="631"/>
        <end position="735"/>
    </location>
</feature>
<dbReference type="PROSITE" id="PS00330">
    <property type="entry name" value="HEMOLYSIN_CALCIUM"/>
    <property type="match status" value="2"/>
</dbReference>
<dbReference type="InterPro" id="IPR002126">
    <property type="entry name" value="Cadherin-like_dom"/>
</dbReference>
<dbReference type="SUPFAM" id="SSF53300">
    <property type="entry name" value="vWA-like"/>
    <property type="match status" value="1"/>
</dbReference>
<feature type="domain" description="Cadherin" evidence="4">
    <location>
        <begin position="399"/>
        <end position="503"/>
    </location>
</feature>
<evidence type="ECO:0000256" key="2">
    <source>
        <dbReference type="SAM" id="MobiDB-lite"/>
    </source>
</evidence>
<dbReference type="InterPro" id="IPR019960">
    <property type="entry name" value="T1SS_VCA0849"/>
</dbReference>
<organism evidence="5 6">
    <name type="scientific">Shewanella psychropiezotolerans</name>
    <dbReference type="NCBI Taxonomy" id="2593655"/>
    <lineage>
        <taxon>Bacteria</taxon>
        <taxon>Pseudomonadati</taxon>
        <taxon>Pseudomonadota</taxon>
        <taxon>Gammaproteobacteria</taxon>
        <taxon>Alteromonadales</taxon>
        <taxon>Shewanellaceae</taxon>
        <taxon>Shewanella</taxon>
    </lineage>
</organism>